<keyword evidence="3" id="KW-0808">Transferase</keyword>
<keyword evidence="2" id="KW-0489">Methyltransferase</keyword>
<keyword evidence="7" id="KW-1185">Reference proteome</keyword>
<dbReference type="InterPro" id="IPR050723">
    <property type="entry name" value="CFA/CMAS"/>
</dbReference>
<keyword evidence="5" id="KW-0443">Lipid metabolism</keyword>
<evidence type="ECO:0000313" key="6">
    <source>
        <dbReference type="EMBL" id="EAR21416.1"/>
    </source>
</evidence>
<dbReference type="PIRSF" id="PIRSF003085">
    <property type="entry name" value="CMAS"/>
    <property type="match status" value="1"/>
</dbReference>
<dbReference type="PANTHER" id="PTHR43667">
    <property type="entry name" value="CYCLOPROPANE-FATTY-ACYL-PHOSPHOLIPID SYNTHASE"/>
    <property type="match status" value="1"/>
</dbReference>
<comment type="similarity">
    <text evidence="1">Belongs to the CFA/CMAS family.</text>
</comment>
<dbReference type="Pfam" id="PF02353">
    <property type="entry name" value="CMAS"/>
    <property type="match status" value="1"/>
</dbReference>
<organism evidence="6 7">
    <name type="scientific">Nitrococcus mobilis Nb-231</name>
    <dbReference type="NCBI Taxonomy" id="314278"/>
    <lineage>
        <taxon>Bacteria</taxon>
        <taxon>Pseudomonadati</taxon>
        <taxon>Pseudomonadota</taxon>
        <taxon>Gammaproteobacteria</taxon>
        <taxon>Chromatiales</taxon>
        <taxon>Ectothiorhodospiraceae</taxon>
        <taxon>Nitrococcus</taxon>
    </lineage>
</organism>
<dbReference type="AlphaFoldDB" id="A4BSF6"/>
<evidence type="ECO:0000256" key="5">
    <source>
        <dbReference type="ARBA" id="ARBA00023098"/>
    </source>
</evidence>
<dbReference type="SUPFAM" id="SSF53335">
    <property type="entry name" value="S-adenosyl-L-methionine-dependent methyltransferases"/>
    <property type="match status" value="1"/>
</dbReference>
<dbReference type="CDD" id="cd02440">
    <property type="entry name" value="AdoMet_MTases"/>
    <property type="match status" value="1"/>
</dbReference>
<evidence type="ECO:0000256" key="1">
    <source>
        <dbReference type="ARBA" id="ARBA00010815"/>
    </source>
</evidence>
<dbReference type="Gene3D" id="3.40.50.150">
    <property type="entry name" value="Vaccinia Virus protein VP39"/>
    <property type="match status" value="1"/>
</dbReference>
<proteinExistence type="inferred from homology"/>
<gene>
    <name evidence="6" type="ORF">NB231_13516</name>
</gene>
<name>A4BSF6_9GAMM</name>
<evidence type="ECO:0000256" key="3">
    <source>
        <dbReference type="ARBA" id="ARBA00022679"/>
    </source>
</evidence>
<evidence type="ECO:0000256" key="2">
    <source>
        <dbReference type="ARBA" id="ARBA00022603"/>
    </source>
</evidence>
<evidence type="ECO:0000313" key="7">
    <source>
        <dbReference type="Proteomes" id="UP000003374"/>
    </source>
</evidence>
<dbReference type="HOGENOM" id="CLU_026434_6_1_6"/>
<dbReference type="GO" id="GO:0032259">
    <property type="term" value="P:methylation"/>
    <property type="evidence" value="ECO:0007669"/>
    <property type="project" value="UniProtKB-KW"/>
</dbReference>
<comment type="caution">
    <text evidence="6">The sequence shown here is derived from an EMBL/GenBank/DDBJ whole genome shotgun (WGS) entry which is preliminary data.</text>
</comment>
<dbReference type="InterPro" id="IPR029063">
    <property type="entry name" value="SAM-dependent_MTases_sf"/>
</dbReference>
<accession>A4BSF6</accession>
<dbReference type="RefSeq" id="WP_005003497.1">
    <property type="nucleotide sequence ID" value="NZ_CH672427.1"/>
</dbReference>
<sequence length="411" mass="47735">MVLDSMLEDRIRMGSLVVDLPDGSIRHYGNSSPQAHWCIHDASALNKVAADPEFMLGQTYMDGAWSSPSLITLLEVLMRNFPREPINWFRRAMIKLVKPIQQWNRIAASQRNAAHHYDLDVSLFRRFLDEDMQYSCAYWSGSGMTLEQAQRAKKEHIRRKLLLAPGQRVIDIGCGWGGLAIFLAETCDVRVTGLTLSREQYRVARERVKQRGLEALVEIRLEDYRENTETYDRVVSVGMFEHVGAWNYNAYFRAVRERLTEDGVALIHTIGSIGPPGLTNPWIRHYIFPGGYIPAMSEVMAAVERQYLVSTDVEVLRLHYAFTLAQWQQRFQRVRAEVAAEKSERFCRMWEFYLALSEAAFRWRDLVVFQFQLARNNQAVPLTRFYLHRTPDDEVERSRALHERTATERRA</sequence>
<dbReference type="Proteomes" id="UP000003374">
    <property type="component" value="Unassembled WGS sequence"/>
</dbReference>
<dbReference type="GO" id="GO:0008610">
    <property type="term" value="P:lipid biosynthetic process"/>
    <property type="evidence" value="ECO:0007669"/>
    <property type="project" value="InterPro"/>
</dbReference>
<dbReference type="EMBL" id="AAOF01000009">
    <property type="protein sequence ID" value="EAR21416.1"/>
    <property type="molecule type" value="Genomic_DNA"/>
</dbReference>
<dbReference type="GO" id="GO:0008168">
    <property type="term" value="F:methyltransferase activity"/>
    <property type="evidence" value="ECO:0007669"/>
    <property type="project" value="UniProtKB-KW"/>
</dbReference>
<protein>
    <submittedName>
        <fullName evidence="6">Cyclopropane-fatty-acyl-phospholipid synthase</fullName>
    </submittedName>
</protein>
<dbReference type="eggNOG" id="COG2230">
    <property type="taxonomic scope" value="Bacteria"/>
</dbReference>
<dbReference type="PANTHER" id="PTHR43667:SF1">
    <property type="entry name" value="CYCLOPROPANE-FATTY-ACYL-PHOSPHOLIPID SYNTHASE"/>
    <property type="match status" value="1"/>
</dbReference>
<dbReference type="STRING" id="314278.NB231_13516"/>
<dbReference type="InterPro" id="IPR003333">
    <property type="entry name" value="CMAS"/>
</dbReference>
<dbReference type="OrthoDB" id="9782855at2"/>
<keyword evidence="4" id="KW-0949">S-adenosyl-L-methionine</keyword>
<reference evidence="6 7" key="1">
    <citation type="submission" date="2006-02" db="EMBL/GenBank/DDBJ databases">
        <authorList>
            <person name="Waterbury J."/>
            <person name="Ferriera S."/>
            <person name="Johnson J."/>
            <person name="Kravitz S."/>
            <person name="Halpern A."/>
            <person name="Remington K."/>
            <person name="Beeson K."/>
            <person name="Tran B."/>
            <person name="Rogers Y.-H."/>
            <person name="Friedman R."/>
            <person name="Venter J.C."/>
        </authorList>
    </citation>
    <scope>NUCLEOTIDE SEQUENCE [LARGE SCALE GENOMIC DNA]</scope>
    <source>
        <strain evidence="6 7">Nb-231</strain>
    </source>
</reference>
<evidence type="ECO:0000256" key="4">
    <source>
        <dbReference type="ARBA" id="ARBA00022691"/>
    </source>
</evidence>